<evidence type="ECO:0000313" key="5">
    <source>
        <dbReference type="EMBL" id="CAD6199843.1"/>
    </source>
</evidence>
<dbReference type="PRINTS" id="PR01995">
    <property type="entry name" value="UPF0595"/>
</dbReference>
<evidence type="ECO:0000256" key="3">
    <source>
        <dbReference type="SAM" id="MobiDB-lite"/>
    </source>
</evidence>
<feature type="domain" description="Cysteine-rich DPF motif" evidence="4">
    <location>
        <begin position="34"/>
        <end position="130"/>
    </location>
</feature>
<proteinExistence type="inferred from homology"/>
<dbReference type="PANTHER" id="PTHR31849:SF1">
    <property type="entry name" value="CYSTEINE-RICH DPF MOTIF DOMAIN-CONTAINING PROTEIN 1"/>
    <property type="match status" value="1"/>
</dbReference>
<gene>
    <name evidence="5" type="ORF">CAUJ_LOCUS15742</name>
</gene>
<sequence>MNQEPSTSAENPETQGEKKEEDQDLRLVDPFVDFECDICHMKEKSLFGDLKGSDGFYPAPVFFMRDPFAPPVRVKTRKPMLADFMVIGSTCSLCDRVICFDKACSTFFGSYFCASCIVRERRRFPDKVLEMLSKAQASIQKEEKKEVK</sequence>
<dbReference type="Proteomes" id="UP000835052">
    <property type="component" value="Unassembled WGS sequence"/>
</dbReference>
<evidence type="ECO:0000259" key="4">
    <source>
        <dbReference type="Pfam" id="PF10170"/>
    </source>
</evidence>
<reference evidence="5" key="1">
    <citation type="submission" date="2020-10" db="EMBL/GenBank/DDBJ databases">
        <authorList>
            <person name="Kikuchi T."/>
        </authorList>
    </citation>
    <scope>NUCLEOTIDE SEQUENCE</scope>
    <source>
        <strain evidence="5">NKZ352</strain>
    </source>
</reference>
<name>A0A8S1HT33_9PELO</name>
<dbReference type="OrthoDB" id="191995at2759"/>
<comment type="caution">
    <text evidence="5">The sequence shown here is derived from an EMBL/GenBank/DDBJ whole genome shotgun (WGS) entry which is preliminary data.</text>
</comment>
<dbReference type="InterPro" id="IPR042426">
    <property type="entry name" value="CDPF1"/>
</dbReference>
<dbReference type="PANTHER" id="PTHR31849">
    <property type="entry name" value="CYSTEINE-RICH PDF MOTIF DOMAIN-CONTAINING PROTEIN 1"/>
    <property type="match status" value="1"/>
</dbReference>
<organism evidence="5 6">
    <name type="scientific">Caenorhabditis auriculariae</name>
    <dbReference type="NCBI Taxonomy" id="2777116"/>
    <lineage>
        <taxon>Eukaryota</taxon>
        <taxon>Metazoa</taxon>
        <taxon>Ecdysozoa</taxon>
        <taxon>Nematoda</taxon>
        <taxon>Chromadorea</taxon>
        <taxon>Rhabditida</taxon>
        <taxon>Rhabditina</taxon>
        <taxon>Rhabditomorpha</taxon>
        <taxon>Rhabditoidea</taxon>
        <taxon>Rhabditidae</taxon>
        <taxon>Peloderinae</taxon>
        <taxon>Caenorhabditis</taxon>
    </lineage>
</organism>
<accession>A0A8S1HT33</accession>
<evidence type="ECO:0000313" key="6">
    <source>
        <dbReference type="Proteomes" id="UP000835052"/>
    </source>
</evidence>
<evidence type="ECO:0000256" key="1">
    <source>
        <dbReference type="ARBA" id="ARBA00007917"/>
    </source>
</evidence>
<dbReference type="InterPro" id="IPR018785">
    <property type="entry name" value="CDPF1_dom"/>
</dbReference>
<keyword evidence="6" id="KW-1185">Reference proteome</keyword>
<comment type="similarity">
    <text evidence="1">Belongs to the CDPF1 family.</text>
</comment>
<protein>
    <recommendedName>
        <fullName evidence="2">Cysteine-rich DPF motif domain-containing protein 1</fullName>
    </recommendedName>
</protein>
<dbReference type="AlphaFoldDB" id="A0A8S1HT33"/>
<feature type="compositionally biased region" description="Polar residues" evidence="3">
    <location>
        <begin position="1"/>
        <end position="14"/>
    </location>
</feature>
<dbReference type="Pfam" id="PF10170">
    <property type="entry name" value="C6_DPF"/>
    <property type="match status" value="1"/>
</dbReference>
<dbReference type="EMBL" id="CAJGYM010000208">
    <property type="protein sequence ID" value="CAD6199843.1"/>
    <property type="molecule type" value="Genomic_DNA"/>
</dbReference>
<evidence type="ECO:0000256" key="2">
    <source>
        <dbReference type="ARBA" id="ARBA00014801"/>
    </source>
</evidence>
<feature type="region of interest" description="Disordered" evidence="3">
    <location>
        <begin position="1"/>
        <end position="23"/>
    </location>
</feature>